<dbReference type="InterPro" id="IPR024983">
    <property type="entry name" value="CHAT_dom"/>
</dbReference>
<name>A0AAP9YHA9_9GAMM</name>
<dbReference type="InterPro" id="IPR003386">
    <property type="entry name" value="LACT/PDAT_acylTrfase"/>
</dbReference>
<dbReference type="Pfam" id="PF12770">
    <property type="entry name" value="CHAT"/>
    <property type="match status" value="1"/>
</dbReference>
<dbReference type="Pfam" id="PF02450">
    <property type="entry name" value="LCAT"/>
    <property type="match status" value="1"/>
</dbReference>
<dbReference type="RefSeq" id="WP_198868265.1">
    <property type="nucleotide sequence ID" value="NZ_CP066312.1"/>
</dbReference>
<feature type="domain" description="CHAT" evidence="1">
    <location>
        <begin position="1183"/>
        <end position="1453"/>
    </location>
</feature>
<keyword evidence="3" id="KW-0614">Plasmid</keyword>
<proteinExistence type="predicted"/>
<dbReference type="GO" id="GO:0006629">
    <property type="term" value="P:lipid metabolic process"/>
    <property type="evidence" value="ECO:0007669"/>
    <property type="project" value="InterPro"/>
</dbReference>
<dbReference type="EMBL" id="CP066312">
    <property type="protein sequence ID" value="QQE91340.1"/>
    <property type="molecule type" value="Genomic_DNA"/>
</dbReference>
<dbReference type="InterPro" id="IPR029058">
    <property type="entry name" value="AB_hydrolase_fold"/>
</dbReference>
<protein>
    <submittedName>
        <fullName evidence="3">CHAT domain-containing protein</fullName>
    </submittedName>
</protein>
<gene>
    <name evidence="3" type="ORF">GKQ51_23595</name>
</gene>
<organism evidence="3 4">
    <name type="scientific">Azotobacter chroococcum</name>
    <dbReference type="NCBI Taxonomy" id="353"/>
    <lineage>
        <taxon>Bacteria</taxon>
        <taxon>Pseudomonadati</taxon>
        <taxon>Pseudomonadota</taxon>
        <taxon>Gammaproteobacteria</taxon>
        <taxon>Pseudomonadales</taxon>
        <taxon>Pseudomonadaceae</taxon>
        <taxon>Azotobacter</taxon>
    </lineage>
</organism>
<evidence type="ECO:0000313" key="3">
    <source>
        <dbReference type="EMBL" id="QQE91340.1"/>
    </source>
</evidence>
<dbReference type="Gene3D" id="3.40.50.1820">
    <property type="entry name" value="alpha/beta hydrolase"/>
    <property type="match status" value="2"/>
</dbReference>
<dbReference type="SUPFAM" id="SSF53474">
    <property type="entry name" value="alpha/beta-Hydrolases"/>
    <property type="match status" value="2"/>
</dbReference>
<feature type="domain" description="DUF7379" evidence="2">
    <location>
        <begin position="171"/>
        <end position="254"/>
    </location>
</feature>
<reference evidence="3 4" key="1">
    <citation type="submission" date="2020-12" db="EMBL/GenBank/DDBJ databases">
        <title>Genomic Analysis and Response surface optimization of nitrogen-fixing conditions for A. chroococcum strain HR1, Isolation from rhizosphere soil.</title>
        <authorList>
            <person name="Li J."/>
            <person name="Yang H."/>
            <person name="Liu H."/>
            <person name="Wang C."/>
            <person name="Tian Y."/>
            <person name="Lu X.Y."/>
        </authorList>
    </citation>
    <scope>NUCLEOTIDE SEQUENCE [LARGE SCALE GENOMIC DNA]</scope>
    <source>
        <strain evidence="3 4">HR1</strain>
        <plasmid evidence="3 4">unnamed2</plasmid>
    </source>
</reference>
<feature type="domain" description="DUF7379" evidence="2">
    <location>
        <begin position="293"/>
        <end position="392"/>
    </location>
</feature>
<dbReference type="Pfam" id="PF24096">
    <property type="entry name" value="DUF7379"/>
    <property type="match status" value="2"/>
</dbReference>
<dbReference type="GO" id="GO:0008374">
    <property type="term" value="F:O-acyltransferase activity"/>
    <property type="evidence" value="ECO:0007669"/>
    <property type="project" value="InterPro"/>
</dbReference>
<evidence type="ECO:0000313" key="4">
    <source>
        <dbReference type="Proteomes" id="UP000596192"/>
    </source>
</evidence>
<evidence type="ECO:0000259" key="2">
    <source>
        <dbReference type="Pfam" id="PF24096"/>
    </source>
</evidence>
<sequence>MAIHLRLNAIPTEEPSVDDWESLLYVFSSAARGAAETPLDLELEADDVLELELESGLRLLVAAEDAERYLGPAASRSGDGAAELLVGRSLRLQGPHLPDGAARDGLGSWLLRALRVFKRGPAGVTALAAAGAFQDHSLRGRRGLYRIQPSQVGKLDFLSVDRMPAQAGPALLFIHGTASSTEGSFGDLWKSSAYSSLEKSYKDWIYGFEHRSLTESPVSNALELLKGLPHGARLHIVSHSRGGLVGELLARANRYPGDAPAFSEDEIQRFIEHARRTGRSGFEEDAGNLRELSRQLAEKRIRIERFVRIAAPLRGTTLASGRLDRWASVMLNLVGGGLFLAGKAVPLLEPLSQGYALFKRFLLAVVKERTDARVLPGLEAMMPDAPLVALLNEPSVELESPLHIIAGDYRGESLLSWLGDCLSERFYDGQTDLVVNTPSMAGGAVRRSGVWQKALAGPQVTHFSYFEREESFAPLLRALAGDDSAFELLPAPSRAPIARGGRKTMSKPGAPIALVLPGIMGTHLALGRDRIWFDPVSLIAGGMEDLRFDAGNNNVSTDGWQDLSYQDFAEYLGQSHEVRPFVYDWRRSIVEAAKLFGDELDEAITEAKRRGKPLRILAHSLGGLVARLALKDEDRWSKLKAIPGSRLIQFGTPNQGSYSIAAVLTGRDAFVQMMERWFDWKHDMREFLDIIRHFPGVLELLPRSNGNGKNCFDVATWEGWAKEDRENQGRSLAYDRARGAGDGWSAPEAAALDKAQKTMDAIHQAELETSHTLYVAGRAEKTPADIRFVGGQMEIGWSGRGDGRVLWDTGIPDGVSSVWLVEAAHGDLLKHRAAFPAYLELINTGRCRLPNLPASRGTDLLDYRPSRLELHSLYPSSEEVLAAALGGSLPSAAVRSEAAEEPARIRIRHGSLACAGTPILIGSYIQSSLQGSGGYLDRLLDGSLSQAQALGRYPVRPGEAMVFLQANPASGPGGAVVVGLGSVGMLQPGLLTRTLVQGLLEYARVQQEQKQLNSCRLPDDLASKGVILSTVLVGTGQSGLSVELGMRCLADALCTANRLLREAGMRLRIACLDLYEEEESRAIAAAEALRELVREDKYRLHVAFDNHIQQTEGAYLARSGTSVGNDGWHRVLITDGDTNDSLHFTLITERARNTLDEEPDQRQAVDGLIRSATWDTQDRPGLSRALFELLIPNGFKGALADIHGVILGVDARSAVYPWELMRSESERVGDPLAVRIGLIRQLASPHGDRQVSTVSKRRLLVVGDTDSGLVELQGAQREARDVARLYQRDGYEVVHLERSDGERLLVNLFDGEYRIIHLAAHGVVAKDDGWGHTGLVLGKNTYLTTAQVSKMRRVPELVFLNCCHLGSMEADARPRWGRLAANLATEFIEMGCKAVVASGWAVDDAAAETFAHAFHQGLLEGKPFGEVLLAARRQTYLRYPASNTWGAYQAYGDGNYRLFESDEQRQPHFDYIHPGQVINDLSRLQASVPLSQGEREEKAWRLQLEGVEAAARSRFFGIGEIRERLGAAWTSFAEYDRAIGHYRAALEQPDHSASLDALGQLVELEIRHGQILEQQSDSSVVAKGKQLIDDGVAQIKALQSLGGHAHLQILRLEQKGRKLLNDSGNPSEIVATLKEMIAACLSLRESNDSREDLVLSDLLSSALLLEAWGANGALDGVAGEWMKLPVAKQDWVGGPRQIQGYFSQALILAEANLLRAALAGLIGPEEQALPQQAVMRTVLEGYENLFAHQGTAWERRKALQWIERLRDLWPASDGQKSLKDALNNLCAGLSSRFPI</sequence>
<dbReference type="Proteomes" id="UP000596192">
    <property type="component" value="Plasmid unnamed2"/>
</dbReference>
<dbReference type="InterPro" id="IPR055803">
    <property type="entry name" value="DUF7379"/>
</dbReference>
<geneLocation type="plasmid" evidence="3 4">
    <name>unnamed2</name>
</geneLocation>
<evidence type="ECO:0000259" key="1">
    <source>
        <dbReference type="Pfam" id="PF12770"/>
    </source>
</evidence>
<accession>A0AAP9YHA9</accession>